<dbReference type="InterPro" id="IPR013762">
    <property type="entry name" value="Integrase-like_cat_sf"/>
</dbReference>
<dbReference type="PANTHER" id="PTHR30349">
    <property type="entry name" value="PHAGE INTEGRASE-RELATED"/>
    <property type="match status" value="1"/>
</dbReference>
<dbReference type="Pfam" id="PF00589">
    <property type="entry name" value="Phage_integrase"/>
    <property type="match status" value="1"/>
</dbReference>
<dbReference type="PROSITE" id="PS51898">
    <property type="entry name" value="TYR_RECOMBINASE"/>
    <property type="match status" value="1"/>
</dbReference>
<dbReference type="InterPro" id="IPR002104">
    <property type="entry name" value="Integrase_catalytic"/>
</dbReference>
<keyword evidence="2" id="KW-0229">DNA integration</keyword>
<dbReference type="InterPro" id="IPR010998">
    <property type="entry name" value="Integrase_recombinase_N"/>
</dbReference>
<dbReference type="GO" id="GO:0006310">
    <property type="term" value="P:DNA recombination"/>
    <property type="evidence" value="ECO:0007669"/>
    <property type="project" value="UniProtKB-KW"/>
</dbReference>
<dbReference type="OrthoDB" id="9808346at2"/>
<protein>
    <recommendedName>
        <fullName evidence="5">Tyr recombinase domain-containing protein</fullName>
    </recommendedName>
</protein>
<evidence type="ECO:0000256" key="3">
    <source>
        <dbReference type="ARBA" id="ARBA00023125"/>
    </source>
</evidence>
<dbReference type="GO" id="GO:0003677">
    <property type="term" value="F:DNA binding"/>
    <property type="evidence" value="ECO:0007669"/>
    <property type="project" value="UniProtKB-KW"/>
</dbReference>
<dbReference type="Gene3D" id="1.10.443.10">
    <property type="entry name" value="Intergrase catalytic core"/>
    <property type="match status" value="1"/>
</dbReference>
<accession>A0A255YQH9</accession>
<gene>
    <name evidence="6" type="ORF">CHU95_20155</name>
</gene>
<organism evidence="6 7">
    <name type="scientific">Niveispirillum lacus</name>
    <dbReference type="NCBI Taxonomy" id="1981099"/>
    <lineage>
        <taxon>Bacteria</taxon>
        <taxon>Pseudomonadati</taxon>
        <taxon>Pseudomonadota</taxon>
        <taxon>Alphaproteobacteria</taxon>
        <taxon>Rhodospirillales</taxon>
        <taxon>Azospirillaceae</taxon>
        <taxon>Niveispirillum</taxon>
    </lineage>
</organism>
<dbReference type="Proteomes" id="UP000216998">
    <property type="component" value="Unassembled WGS sequence"/>
</dbReference>
<dbReference type="InterPro" id="IPR050090">
    <property type="entry name" value="Tyrosine_recombinase_XerCD"/>
</dbReference>
<keyword evidence="3" id="KW-0238">DNA-binding</keyword>
<feature type="domain" description="Tyr recombinase" evidence="5">
    <location>
        <begin position="196"/>
        <end position="386"/>
    </location>
</feature>
<evidence type="ECO:0000313" key="7">
    <source>
        <dbReference type="Proteomes" id="UP000216998"/>
    </source>
</evidence>
<comment type="similarity">
    <text evidence="1">Belongs to the 'phage' integrase family.</text>
</comment>
<dbReference type="Gene3D" id="1.10.150.130">
    <property type="match status" value="1"/>
</dbReference>
<evidence type="ECO:0000256" key="1">
    <source>
        <dbReference type="ARBA" id="ARBA00008857"/>
    </source>
</evidence>
<keyword evidence="7" id="KW-1185">Reference proteome</keyword>
<dbReference type="InterPro" id="IPR011010">
    <property type="entry name" value="DNA_brk_join_enz"/>
</dbReference>
<reference evidence="6 7" key="1">
    <citation type="submission" date="2017-07" db="EMBL/GenBank/DDBJ databases">
        <title>Niveispirillum cyanobacteriorum sp. nov., isolated from cyanobacterial aggregates in a eutrophic lake.</title>
        <authorList>
            <person name="Cai H."/>
        </authorList>
    </citation>
    <scope>NUCLEOTIDE SEQUENCE [LARGE SCALE GENOMIC DNA]</scope>
    <source>
        <strain evidence="7">TH1-14</strain>
    </source>
</reference>
<dbReference type="GO" id="GO:0015074">
    <property type="term" value="P:DNA integration"/>
    <property type="evidence" value="ECO:0007669"/>
    <property type="project" value="UniProtKB-KW"/>
</dbReference>
<comment type="caution">
    <text evidence="6">The sequence shown here is derived from an EMBL/GenBank/DDBJ whole genome shotgun (WGS) entry which is preliminary data.</text>
</comment>
<dbReference type="PANTHER" id="PTHR30349:SF64">
    <property type="entry name" value="PROPHAGE INTEGRASE INTD-RELATED"/>
    <property type="match status" value="1"/>
</dbReference>
<sequence length="393" mass="43843">MAKAKPKTATTGASSPHLVPVLSPGSVTWRWSIRWREDGRKREKATGLPVEDRAGAERLLGEFLVEWSARQSAAPGAALRPDRITCGQAMTIYAHEHVPGTAAPERIGWALKALAEFWGDVPVSEVRGETCRRYVASRTMERRIPDTDPAEYRTVPIAPATVRRELGVLAAALNYCAKEGHITAAPRVWLPEAPPPKETYLSRQEVAGLVKAARRDRRTRWHLPLFVLVGYYTGRRKDAILSLRWEPNAEGGHVDLDKGVIDFRPVGRAETAKRRGRLQVPARLLRFLRYARQRTEKFVFEYGADGKEPRRIKDVKRSFASAAAAAGLDPTKVTPHVLRHTCLSYLANAGVPLFRAAAWVDLTLDTAEKVYAHHDGRHDDIRDLLDRGGRAGR</sequence>
<name>A0A255YQH9_9PROT</name>
<evidence type="ECO:0000259" key="5">
    <source>
        <dbReference type="PROSITE" id="PS51898"/>
    </source>
</evidence>
<dbReference type="RefSeq" id="WP_094458147.1">
    <property type="nucleotide sequence ID" value="NZ_NOXU01000032.1"/>
</dbReference>
<proteinExistence type="inferred from homology"/>
<keyword evidence="4" id="KW-0233">DNA recombination</keyword>
<dbReference type="AlphaFoldDB" id="A0A255YQH9"/>
<evidence type="ECO:0000256" key="2">
    <source>
        <dbReference type="ARBA" id="ARBA00022908"/>
    </source>
</evidence>
<dbReference type="SUPFAM" id="SSF56349">
    <property type="entry name" value="DNA breaking-rejoining enzymes"/>
    <property type="match status" value="1"/>
</dbReference>
<evidence type="ECO:0000256" key="4">
    <source>
        <dbReference type="ARBA" id="ARBA00023172"/>
    </source>
</evidence>
<evidence type="ECO:0000313" key="6">
    <source>
        <dbReference type="EMBL" id="OYQ31467.1"/>
    </source>
</evidence>
<dbReference type="EMBL" id="NOXU01000032">
    <property type="protein sequence ID" value="OYQ31467.1"/>
    <property type="molecule type" value="Genomic_DNA"/>
</dbReference>